<dbReference type="SUPFAM" id="SSF52440">
    <property type="entry name" value="PreATP-grasp domain"/>
    <property type="match status" value="1"/>
</dbReference>
<dbReference type="PROSITE" id="PS00867">
    <property type="entry name" value="CPSASE_2"/>
    <property type="match status" value="1"/>
</dbReference>
<dbReference type="Gene3D" id="3.30.1490.20">
    <property type="entry name" value="ATP-grasp fold, A domain"/>
    <property type="match status" value="1"/>
</dbReference>
<dbReference type="SUPFAM" id="SSF51246">
    <property type="entry name" value="Rudiment single hybrid motif"/>
    <property type="match status" value="1"/>
</dbReference>
<dbReference type="Proteomes" id="UP000763447">
    <property type="component" value="Unassembled WGS sequence"/>
</dbReference>
<evidence type="ECO:0000256" key="5">
    <source>
        <dbReference type="ARBA" id="ARBA00022598"/>
    </source>
</evidence>
<comment type="cofactor">
    <cofactor evidence="1">
        <name>Mn(2+)</name>
        <dbReference type="ChEBI" id="CHEBI:29035"/>
    </cofactor>
</comment>
<dbReference type="PROSITE" id="PS50975">
    <property type="entry name" value="ATP_GRASP"/>
    <property type="match status" value="1"/>
</dbReference>
<dbReference type="InterPro" id="IPR016185">
    <property type="entry name" value="PreATP-grasp_dom_sf"/>
</dbReference>
<dbReference type="Gene3D" id="3.40.50.20">
    <property type="match status" value="1"/>
</dbReference>
<dbReference type="InterPro" id="IPR051602">
    <property type="entry name" value="ACC_Biotin_Carboxylase"/>
</dbReference>
<dbReference type="EMBL" id="JAAXLJ010000020">
    <property type="protein sequence ID" value="NLR19232.1"/>
    <property type="molecule type" value="Genomic_DNA"/>
</dbReference>
<dbReference type="PANTHER" id="PTHR48095:SF2">
    <property type="entry name" value="BIOTIN CARBOXYLASE, CHLOROPLASTIC"/>
    <property type="match status" value="1"/>
</dbReference>
<evidence type="ECO:0000256" key="3">
    <source>
        <dbReference type="ARBA" id="ARBA00003761"/>
    </source>
</evidence>
<comment type="catalytic activity">
    <reaction evidence="10">
        <text>N(6)-biotinyl-L-lysyl-[protein] + hydrogencarbonate + ATP = N(6)-carboxybiotinyl-L-lysyl-[protein] + ADP + phosphate + H(+)</text>
        <dbReference type="Rhea" id="RHEA:13501"/>
        <dbReference type="Rhea" id="RHEA-COMP:10505"/>
        <dbReference type="Rhea" id="RHEA-COMP:10506"/>
        <dbReference type="ChEBI" id="CHEBI:15378"/>
        <dbReference type="ChEBI" id="CHEBI:17544"/>
        <dbReference type="ChEBI" id="CHEBI:30616"/>
        <dbReference type="ChEBI" id="CHEBI:43474"/>
        <dbReference type="ChEBI" id="CHEBI:83144"/>
        <dbReference type="ChEBI" id="CHEBI:83145"/>
        <dbReference type="ChEBI" id="CHEBI:456216"/>
        <dbReference type="EC" id="6.3.4.14"/>
    </reaction>
</comment>
<name>A0ABX1KZ74_9LACO</name>
<comment type="caution">
    <text evidence="14">The sequence shown here is derived from an EMBL/GenBank/DDBJ whole genome shotgun (WGS) entry which is preliminary data.</text>
</comment>
<comment type="cofactor">
    <cofactor evidence="2">
        <name>Mg(2+)</name>
        <dbReference type="ChEBI" id="CHEBI:18420"/>
    </cofactor>
</comment>
<dbReference type="Pfam" id="PF02785">
    <property type="entry name" value="Biotin_carb_C"/>
    <property type="match status" value="1"/>
</dbReference>
<dbReference type="PROSITE" id="PS50979">
    <property type="entry name" value="BC"/>
    <property type="match status" value="1"/>
</dbReference>
<evidence type="ECO:0000256" key="11">
    <source>
        <dbReference type="PROSITE-ProRule" id="PRU00409"/>
    </source>
</evidence>
<feature type="domain" description="ATP-grasp" evidence="12">
    <location>
        <begin position="120"/>
        <end position="317"/>
    </location>
</feature>
<evidence type="ECO:0000256" key="2">
    <source>
        <dbReference type="ARBA" id="ARBA00001946"/>
    </source>
</evidence>
<evidence type="ECO:0000313" key="14">
    <source>
        <dbReference type="EMBL" id="NLR19232.1"/>
    </source>
</evidence>
<dbReference type="SMART" id="SM00878">
    <property type="entry name" value="Biotin_carb_C"/>
    <property type="match status" value="1"/>
</dbReference>
<evidence type="ECO:0000313" key="15">
    <source>
        <dbReference type="Proteomes" id="UP000763447"/>
    </source>
</evidence>
<dbReference type="InterPro" id="IPR011764">
    <property type="entry name" value="Biotin_carboxylation_dom"/>
</dbReference>
<evidence type="ECO:0000256" key="8">
    <source>
        <dbReference type="ARBA" id="ARBA00023211"/>
    </source>
</evidence>
<evidence type="ECO:0000256" key="9">
    <source>
        <dbReference type="ARBA" id="ARBA00023267"/>
    </source>
</evidence>
<keyword evidence="15" id="KW-1185">Reference proteome</keyword>
<dbReference type="InterPro" id="IPR011054">
    <property type="entry name" value="Rudment_hybrid_motif"/>
</dbReference>
<keyword evidence="5" id="KW-0436">Ligase</keyword>
<organism evidence="14 15">
    <name type="scientific">Secundilactobacillus angelensis</name>
    <dbReference type="NCBI Taxonomy" id="2722706"/>
    <lineage>
        <taxon>Bacteria</taxon>
        <taxon>Bacillati</taxon>
        <taxon>Bacillota</taxon>
        <taxon>Bacilli</taxon>
        <taxon>Lactobacillales</taxon>
        <taxon>Lactobacillaceae</taxon>
        <taxon>Secundilactobacillus</taxon>
    </lineage>
</organism>
<keyword evidence="8" id="KW-0464">Manganese</keyword>
<evidence type="ECO:0000256" key="6">
    <source>
        <dbReference type="ARBA" id="ARBA00022741"/>
    </source>
</evidence>
<evidence type="ECO:0000256" key="10">
    <source>
        <dbReference type="ARBA" id="ARBA00048600"/>
    </source>
</evidence>
<dbReference type="PROSITE" id="PS00866">
    <property type="entry name" value="CPSASE_1"/>
    <property type="match status" value="1"/>
</dbReference>
<keyword evidence="6 11" id="KW-0547">Nucleotide-binding</keyword>
<keyword evidence="7 11" id="KW-0067">ATP-binding</keyword>
<dbReference type="PANTHER" id="PTHR48095">
    <property type="entry name" value="PYRUVATE CARBOXYLASE SUBUNIT A"/>
    <property type="match status" value="1"/>
</dbReference>
<proteinExistence type="predicted"/>
<dbReference type="InterPro" id="IPR005479">
    <property type="entry name" value="CPAse_ATP-bd"/>
</dbReference>
<dbReference type="Pfam" id="PF02786">
    <property type="entry name" value="CPSase_L_D2"/>
    <property type="match status" value="1"/>
</dbReference>
<evidence type="ECO:0000256" key="4">
    <source>
        <dbReference type="ARBA" id="ARBA00013263"/>
    </source>
</evidence>
<dbReference type="InterPro" id="IPR013815">
    <property type="entry name" value="ATP_grasp_subdomain_1"/>
</dbReference>
<keyword evidence="9" id="KW-0092">Biotin</keyword>
<dbReference type="RefSeq" id="WP_168925820.1">
    <property type="nucleotide sequence ID" value="NZ_JAAXLJ010000020.1"/>
</dbReference>
<dbReference type="EC" id="6.3.4.14" evidence="4"/>
<sequence length="458" mass="50132">MFKKVLIANRGEIAVRIIRALRELNIQSVAVYSTADADAQYVNLADEAVCVGGPQPADSYLNMQNIVSAAVLTGAEAIHPGYGFLSENEEFAELCETCQITFIGPKPETIALMGNKANARIQMQAGNVPVIPGSTGFLKDEADAVKVADEVGYPVMLKAASGGGGKGIRRVQDESQMREAYQSATKEAQLSFGDQRMYLEKIVAPAKHIEVQVFADQFGHVTAFPERDCSLQRRQQKVLEISPCPVMTPQERRELQNIAIRATKTIKYVNTGTIEFLMDSEHHFYFMEMNTRIQVEHPITEAVTDIDLVKEQVRVASGEALSFEQAALIPHGFAVEARVNAEDPSLDFMPQAGVIKQLKLPGGPGIRVDSGVQAGDMISPFYDSMIVKLIAHANTYQEALTKLLEALNEFGLNGIAANQSFLEALLTDSVVHQGTATTDYVTNQFMPKFISDTVREVS</sequence>
<dbReference type="SUPFAM" id="SSF56059">
    <property type="entry name" value="Glutathione synthetase ATP-binding domain-like"/>
    <property type="match status" value="1"/>
</dbReference>
<dbReference type="Gene3D" id="3.30.470.20">
    <property type="entry name" value="ATP-grasp fold, B domain"/>
    <property type="match status" value="1"/>
</dbReference>
<feature type="domain" description="Biotin carboxylation" evidence="13">
    <location>
        <begin position="1"/>
        <end position="446"/>
    </location>
</feature>
<accession>A0ABX1KZ74</accession>
<dbReference type="InterPro" id="IPR005481">
    <property type="entry name" value="BC-like_N"/>
</dbReference>
<gene>
    <name evidence="14" type="ORF">HC026_09995</name>
</gene>
<reference evidence="14 15" key="1">
    <citation type="submission" date="2020-04" db="EMBL/GenBank/DDBJ databases">
        <title>A novel species of genus Lactobacillus that was isolated from fermented food Zha-chili.</title>
        <authorList>
            <person name="Zhang Z."/>
        </authorList>
    </citation>
    <scope>NUCLEOTIDE SEQUENCE [LARGE SCALE GENOMIC DNA]</scope>
    <source>
        <strain evidence="15">HBUAS51383</strain>
    </source>
</reference>
<dbReference type="NCBIfam" id="NF006367">
    <property type="entry name" value="PRK08591.1"/>
    <property type="match status" value="1"/>
</dbReference>
<dbReference type="InterPro" id="IPR005482">
    <property type="entry name" value="Biotin_COase_C"/>
</dbReference>
<protein>
    <recommendedName>
        <fullName evidence="4">biotin carboxylase</fullName>
        <ecNumber evidence="4">6.3.4.14</ecNumber>
    </recommendedName>
</protein>
<evidence type="ECO:0000259" key="13">
    <source>
        <dbReference type="PROSITE" id="PS50979"/>
    </source>
</evidence>
<evidence type="ECO:0000256" key="7">
    <source>
        <dbReference type="ARBA" id="ARBA00022840"/>
    </source>
</evidence>
<evidence type="ECO:0000259" key="12">
    <source>
        <dbReference type="PROSITE" id="PS50975"/>
    </source>
</evidence>
<dbReference type="InterPro" id="IPR011761">
    <property type="entry name" value="ATP-grasp"/>
</dbReference>
<dbReference type="Pfam" id="PF00289">
    <property type="entry name" value="Biotin_carb_N"/>
    <property type="match status" value="1"/>
</dbReference>
<comment type="function">
    <text evidence="3">This protein is a component of the acetyl coenzyme A carboxylase complex; first, biotin carboxylase catalyzes the carboxylation of the carrier protein and then the transcarboxylase transfers the carboxyl group to form malonyl-CoA.</text>
</comment>
<evidence type="ECO:0000256" key="1">
    <source>
        <dbReference type="ARBA" id="ARBA00001936"/>
    </source>
</evidence>